<dbReference type="OrthoDB" id="10598106at2759"/>
<dbReference type="Proteomes" id="UP000270094">
    <property type="component" value="Unassembled WGS sequence"/>
</dbReference>
<evidence type="ECO:0000313" key="2">
    <source>
        <dbReference type="Proteomes" id="UP000270094"/>
    </source>
</evidence>
<name>A0A3P7I3Z8_STRVU</name>
<reference evidence="1 2" key="1">
    <citation type="submission" date="2018-11" db="EMBL/GenBank/DDBJ databases">
        <authorList>
            <consortium name="Pathogen Informatics"/>
        </authorList>
    </citation>
    <scope>NUCLEOTIDE SEQUENCE [LARGE SCALE GENOMIC DNA]</scope>
</reference>
<dbReference type="AlphaFoldDB" id="A0A3P7I3Z8"/>
<accession>A0A3P7I3Z8</accession>
<protein>
    <submittedName>
        <fullName evidence="1">Uncharacterized protein</fullName>
    </submittedName>
</protein>
<sequence>MAIFFISVPIIDLHGADRLVANIREDENVLSTVPDLSIVAETDEEVDQAFLEETWMRNDFVIKTREGYAHAKQLKRANPTVALSCATRLSFIATNISLNEFALKTLSGEDICVKLNGLSTPFPANNIKQTEAE</sequence>
<evidence type="ECO:0000313" key="1">
    <source>
        <dbReference type="EMBL" id="VDM67460.1"/>
    </source>
</evidence>
<gene>
    <name evidence="1" type="ORF">SVUK_LOCUS2458</name>
</gene>
<organism evidence="1 2">
    <name type="scientific">Strongylus vulgaris</name>
    <name type="common">Blood worm</name>
    <dbReference type="NCBI Taxonomy" id="40348"/>
    <lineage>
        <taxon>Eukaryota</taxon>
        <taxon>Metazoa</taxon>
        <taxon>Ecdysozoa</taxon>
        <taxon>Nematoda</taxon>
        <taxon>Chromadorea</taxon>
        <taxon>Rhabditida</taxon>
        <taxon>Rhabditina</taxon>
        <taxon>Rhabditomorpha</taxon>
        <taxon>Strongyloidea</taxon>
        <taxon>Strongylidae</taxon>
        <taxon>Strongylus</taxon>
    </lineage>
</organism>
<proteinExistence type="predicted"/>
<dbReference type="EMBL" id="UYYB01005572">
    <property type="protein sequence ID" value="VDM67460.1"/>
    <property type="molecule type" value="Genomic_DNA"/>
</dbReference>
<keyword evidence="2" id="KW-1185">Reference proteome</keyword>